<name>A0ABR1GB52_AURAN</name>
<comment type="caution">
    <text evidence="2">The sequence shown here is derived from an EMBL/GenBank/DDBJ whole genome shotgun (WGS) entry which is preliminary data.</text>
</comment>
<proteinExistence type="predicted"/>
<evidence type="ECO:0000313" key="2">
    <source>
        <dbReference type="EMBL" id="KAK7250405.1"/>
    </source>
</evidence>
<evidence type="ECO:0000313" key="3">
    <source>
        <dbReference type="Proteomes" id="UP001363151"/>
    </source>
</evidence>
<accession>A0ABR1GB52</accession>
<sequence>MSPLHVARALIVALALLAYAPAILFGDLQHLNVEDDVHLPRGRPATLGAALRWCAFEAPRLGTAGPLGACLQVAVNWVGASAAAARVASLACHLWVAVSSLGLCYRLGDDALARGGRRPARRRAPAPRPGRRLGAHLPALAAAGFALEAAHKALDGRSAPPPPSARDRPPPAAAAAASGDAAARLLVVEGWRDALAAAAWYAWSLAAPPDNPPGAEAGHGGALAAYASPLALYTAATSANPGDFESWAALGHATKEDPTKDDNDTDLATKSLSYYSRAMEAGAGEKPCGIAEVMTQYLGSNLDAAACWERRAGSDRPAARGSEQPRARAEPGSLRRLKILRDINEGDPTIAKIVADFEARRRR</sequence>
<feature type="region of interest" description="Disordered" evidence="1">
    <location>
        <begin position="154"/>
        <end position="175"/>
    </location>
</feature>
<evidence type="ECO:0000256" key="1">
    <source>
        <dbReference type="SAM" id="MobiDB-lite"/>
    </source>
</evidence>
<gene>
    <name evidence="2" type="primary">LTV1</name>
    <name evidence="2" type="ORF">SO694_0000766</name>
</gene>
<dbReference type="Proteomes" id="UP001363151">
    <property type="component" value="Unassembled WGS sequence"/>
</dbReference>
<keyword evidence="3" id="KW-1185">Reference proteome</keyword>
<dbReference type="EMBL" id="JBBJCI010000037">
    <property type="protein sequence ID" value="KAK7250405.1"/>
    <property type="molecule type" value="Genomic_DNA"/>
</dbReference>
<protein>
    <submittedName>
        <fullName evidence="2">Ribosome biogenesis factor</fullName>
    </submittedName>
</protein>
<organism evidence="2 3">
    <name type="scientific">Aureococcus anophagefferens</name>
    <name type="common">Harmful bloom alga</name>
    <dbReference type="NCBI Taxonomy" id="44056"/>
    <lineage>
        <taxon>Eukaryota</taxon>
        <taxon>Sar</taxon>
        <taxon>Stramenopiles</taxon>
        <taxon>Ochrophyta</taxon>
        <taxon>Pelagophyceae</taxon>
        <taxon>Pelagomonadales</taxon>
        <taxon>Pelagomonadaceae</taxon>
        <taxon>Aureococcus</taxon>
    </lineage>
</organism>
<reference evidence="2 3" key="1">
    <citation type="submission" date="2024-03" db="EMBL/GenBank/DDBJ databases">
        <title>Aureococcus anophagefferens CCMP1851 and Kratosvirus quantuckense: Draft genome of a second virus-susceptible host strain in the model system.</title>
        <authorList>
            <person name="Chase E."/>
            <person name="Truchon A.R."/>
            <person name="Schepens W."/>
            <person name="Wilhelm S.W."/>
        </authorList>
    </citation>
    <scope>NUCLEOTIDE SEQUENCE [LARGE SCALE GENOMIC DNA]</scope>
    <source>
        <strain evidence="2 3">CCMP1851</strain>
    </source>
</reference>